<feature type="compositionally biased region" description="Basic and acidic residues" evidence="1">
    <location>
        <begin position="317"/>
        <end position="328"/>
    </location>
</feature>
<protein>
    <submittedName>
        <fullName evidence="2">Uncharacterized protein</fullName>
    </submittedName>
</protein>
<proteinExistence type="predicted"/>
<name>A0ABN1H0H1_9CAUL</name>
<dbReference type="Proteomes" id="UP001501352">
    <property type="component" value="Unassembled WGS sequence"/>
</dbReference>
<gene>
    <name evidence="2" type="ORF">GCM10009422_22550</name>
</gene>
<dbReference type="RefSeq" id="WP_343793794.1">
    <property type="nucleotide sequence ID" value="NZ_BAAAGA010000005.1"/>
</dbReference>
<keyword evidence="3" id="KW-1185">Reference proteome</keyword>
<dbReference type="EMBL" id="BAAAGA010000005">
    <property type="protein sequence ID" value="GAA0625435.1"/>
    <property type="molecule type" value="Genomic_DNA"/>
</dbReference>
<organism evidence="2 3">
    <name type="scientific">Brevundimonas kwangchunensis</name>
    <dbReference type="NCBI Taxonomy" id="322163"/>
    <lineage>
        <taxon>Bacteria</taxon>
        <taxon>Pseudomonadati</taxon>
        <taxon>Pseudomonadota</taxon>
        <taxon>Alphaproteobacteria</taxon>
        <taxon>Caulobacterales</taxon>
        <taxon>Caulobacteraceae</taxon>
        <taxon>Brevundimonas</taxon>
    </lineage>
</organism>
<evidence type="ECO:0000313" key="2">
    <source>
        <dbReference type="EMBL" id="GAA0625435.1"/>
    </source>
</evidence>
<comment type="caution">
    <text evidence="2">The sequence shown here is derived from an EMBL/GenBank/DDBJ whole genome shotgun (WGS) entry which is preliminary data.</text>
</comment>
<feature type="region of interest" description="Disordered" evidence="1">
    <location>
        <begin position="317"/>
        <end position="337"/>
    </location>
</feature>
<sequence>MSVAALAIAGVLQATTPQAVALPPVRVPVSELIGATPAEVAARIGAADVVADDDVIRMRDGDRSLTLYPAVRFQRAWPQGGVCVTGFPEVPLAGEPDANPRSELMRRGRGWFVFENNRLIAVHPETPVPRRPSDGRPATRESTQAFVLGPRPQSVMTVEMGRLPLSDGARVLERLPAAPADLSVTSNCVQLPERAQPQSDVGMDVIWAMVGLTVLPFVPFQKAEESRADREGGALLDSVEPGSVLPGGAEAFVGRRRGVRVYRDAVDPGFAVIAVRLGNGADNVADVGLLGVRDDRVVWEVRRDAGRASLAPLICRDGENRPSDDRPGCNDYGYLRP</sequence>
<accession>A0ABN1H0H1</accession>
<evidence type="ECO:0000313" key="3">
    <source>
        <dbReference type="Proteomes" id="UP001501352"/>
    </source>
</evidence>
<reference evidence="2 3" key="1">
    <citation type="journal article" date="2019" name="Int. J. Syst. Evol. Microbiol.">
        <title>The Global Catalogue of Microorganisms (GCM) 10K type strain sequencing project: providing services to taxonomists for standard genome sequencing and annotation.</title>
        <authorList>
            <consortium name="The Broad Institute Genomics Platform"/>
            <consortium name="The Broad Institute Genome Sequencing Center for Infectious Disease"/>
            <person name="Wu L."/>
            <person name="Ma J."/>
        </authorList>
    </citation>
    <scope>NUCLEOTIDE SEQUENCE [LARGE SCALE GENOMIC DNA]</scope>
    <source>
        <strain evidence="2 3">JCM 12928</strain>
    </source>
</reference>
<evidence type="ECO:0000256" key="1">
    <source>
        <dbReference type="SAM" id="MobiDB-lite"/>
    </source>
</evidence>